<dbReference type="PANTHER" id="PTHR37038:SF12">
    <property type="entry name" value="TRANSCRIPTIONAL REGULATOR"/>
    <property type="match status" value="1"/>
</dbReference>
<dbReference type="GO" id="GO:0003677">
    <property type="term" value="F:DNA binding"/>
    <property type="evidence" value="ECO:0007669"/>
    <property type="project" value="InterPro"/>
</dbReference>
<proteinExistence type="predicted"/>
<dbReference type="CDD" id="cd00093">
    <property type="entry name" value="HTH_XRE"/>
    <property type="match status" value="1"/>
</dbReference>
<dbReference type="Pfam" id="PF21259">
    <property type="entry name" value="Rgg_C"/>
    <property type="match status" value="1"/>
</dbReference>
<dbReference type="AlphaFoldDB" id="A0A6M1L0D4"/>
<dbReference type="InterPro" id="IPR001387">
    <property type="entry name" value="Cro/C1-type_HTH"/>
</dbReference>
<dbReference type="Gene3D" id="1.10.260.40">
    <property type="entry name" value="lambda repressor-like DNA-binding domains"/>
    <property type="match status" value="1"/>
</dbReference>
<comment type="caution">
    <text evidence="2">The sequence shown here is derived from an EMBL/GenBank/DDBJ whole genome shotgun (WGS) entry which is preliminary data.</text>
</comment>
<evidence type="ECO:0000313" key="3">
    <source>
        <dbReference type="Proteomes" id="UP000479499"/>
    </source>
</evidence>
<feature type="domain" description="HTH cro/C1-type" evidence="1">
    <location>
        <begin position="14"/>
        <end position="66"/>
    </location>
</feature>
<dbReference type="PROSITE" id="PS50943">
    <property type="entry name" value="HTH_CROC1"/>
    <property type="match status" value="1"/>
</dbReference>
<dbReference type="SUPFAM" id="SSF47413">
    <property type="entry name" value="lambda repressor-like DNA-binding domains"/>
    <property type="match status" value="1"/>
</dbReference>
<gene>
    <name evidence="2" type="ORF">G5B50_05535</name>
</gene>
<accession>A0A6M1L0D4</accession>
<dbReference type="SMART" id="SM00530">
    <property type="entry name" value="HTH_XRE"/>
    <property type="match status" value="1"/>
</dbReference>
<dbReference type="NCBIfam" id="TIGR01716">
    <property type="entry name" value="RGG_Cterm"/>
    <property type="match status" value="1"/>
</dbReference>
<dbReference type="InterPro" id="IPR010057">
    <property type="entry name" value="Transcription_activator_Rgg_C"/>
</dbReference>
<name>A0A6M1L0D4_9STRE</name>
<protein>
    <submittedName>
        <fullName evidence="2">Rgg/GadR/MutR family transcriptional regulator</fullName>
    </submittedName>
</protein>
<evidence type="ECO:0000259" key="1">
    <source>
        <dbReference type="PROSITE" id="PS50943"/>
    </source>
</evidence>
<dbReference type="RefSeq" id="WP_164336147.1">
    <property type="nucleotide sequence ID" value="NZ_JAAKFZ010000011.1"/>
</dbReference>
<dbReference type="InterPro" id="IPR053163">
    <property type="entry name" value="HTH-type_regulator_Rgg"/>
</dbReference>
<organism evidence="2 3">
    <name type="scientific">Streptococcus equi subsp. ruminatorum</name>
    <dbReference type="NCBI Taxonomy" id="254358"/>
    <lineage>
        <taxon>Bacteria</taxon>
        <taxon>Bacillati</taxon>
        <taxon>Bacillota</taxon>
        <taxon>Bacilli</taxon>
        <taxon>Lactobacillales</taxon>
        <taxon>Streptococcaceae</taxon>
        <taxon>Streptococcus</taxon>
    </lineage>
</organism>
<dbReference type="PANTHER" id="PTHR37038">
    <property type="entry name" value="TRANSCRIPTIONAL REGULATOR-RELATED"/>
    <property type="match status" value="1"/>
</dbReference>
<dbReference type="EMBL" id="JAAKFZ010000011">
    <property type="protein sequence ID" value="NGL84234.1"/>
    <property type="molecule type" value="Genomic_DNA"/>
</dbReference>
<dbReference type="InterPro" id="IPR010982">
    <property type="entry name" value="Lambda_DNA-bd_dom_sf"/>
</dbReference>
<evidence type="ECO:0000313" key="2">
    <source>
        <dbReference type="EMBL" id="NGL84234.1"/>
    </source>
</evidence>
<reference evidence="2 3" key="1">
    <citation type="submission" date="2020-02" db="EMBL/GenBank/DDBJ databases">
        <title>M-like protein SrM is not crucial to the virulence of a novel isolate of Streptococcus equi subsp. ruminatorum from Macaca mulatta.</title>
        <authorList>
            <person name="Guo G."/>
            <person name="Cheng L."/>
            <person name="Zhang W."/>
        </authorList>
    </citation>
    <scope>NUCLEOTIDE SEQUENCE [LARGE SCALE GENOMIC DNA]</scope>
    <source>
        <strain evidence="2 3">FJ1804</strain>
    </source>
</reference>
<dbReference type="Proteomes" id="UP000479499">
    <property type="component" value="Unassembled WGS sequence"/>
</dbReference>
<sequence length="287" mass="33195">MNNTDLMSLGELYKELRIARGLRLKDVARDNLSVSQLSKFENGQSMLAADKLLLAISGIHMTFAEFGHAVNGYKVSDFFQLGTKVAELQTASDIDGLKELLSQYKGDDIFSVYNRLNELIIKSAIYSLDPNVKIEESDKQLLTEYLYSIEEWTEYELYIFGGCLAILSDEDMIFWGKAFIERDKIFLSLPQHRKAAHITLLNIIMTLLERRQLFYVDFFIKKLEELIIYQDMFTIVSLNFFKKIHTYLSEESSHKSDIEDYINLVKQLGNPQFVQILHRTLSVILDS</sequence>